<dbReference type="Proteomes" id="UP000277294">
    <property type="component" value="Unassembled WGS sequence"/>
</dbReference>
<keyword evidence="6" id="KW-1185">Reference proteome</keyword>
<accession>A0A3P4B4R1</accession>
<feature type="domain" description="Fumarylacetoacetase-like C-terminal" evidence="4">
    <location>
        <begin position="90"/>
        <end position="313"/>
    </location>
</feature>
<evidence type="ECO:0000313" key="6">
    <source>
        <dbReference type="Proteomes" id="UP000277294"/>
    </source>
</evidence>
<dbReference type="EMBL" id="UWPJ01000024">
    <property type="protein sequence ID" value="VCU71042.1"/>
    <property type="molecule type" value="Genomic_DNA"/>
</dbReference>
<organism evidence="5 6">
    <name type="scientific">Pigmentiphaga humi</name>
    <dbReference type="NCBI Taxonomy" id="2478468"/>
    <lineage>
        <taxon>Bacteria</taxon>
        <taxon>Pseudomonadati</taxon>
        <taxon>Pseudomonadota</taxon>
        <taxon>Betaproteobacteria</taxon>
        <taxon>Burkholderiales</taxon>
        <taxon>Alcaligenaceae</taxon>
        <taxon>Pigmentiphaga</taxon>
    </lineage>
</organism>
<dbReference type="InterPro" id="IPR011234">
    <property type="entry name" value="Fumarylacetoacetase-like_C"/>
</dbReference>
<gene>
    <name evidence="5" type="ORF">PIGHUM_03122</name>
</gene>
<dbReference type="GO" id="GO:0044281">
    <property type="term" value="P:small molecule metabolic process"/>
    <property type="evidence" value="ECO:0007669"/>
    <property type="project" value="UniProtKB-ARBA"/>
</dbReference>
<evidence type="ECO:0000259" key="4">
    <source>
        <dbReference type="Pfam" id="PF01557"/>
    </source>
</evidence>
<evidence type="ECO:0000256" key="2">
    <source>
        <dbReference type="ARBA" id="ARBA00010211"/>
    </source>
</evidence>
<evidence type="ECO:0000256" key="1">
    <source>
        <dbReference type="ARBA" id="ARBA00001946"/>
    </source>
</evidence>
<dbReference type="AlphaFoldDB" id="A0A3P4B4R1"/>
<dbReference type="RefSeq" id="WP_124080506.1">
    <property type="nucleotide sequence ID" value="NZ_UWPJ01000024.1"/>
</dbReference>
<dbReference type="InterPro" id="IPR036663">
    <property type="entry name" value="Fumarylacetoacetase_C_sf"/>
</dbReference>
<dbReference type="Gene3D" id="3.90.850.10">
    <property type="entry name" value="Fumarylacetoacetase-like, C-terminal domain"/>
    <property type="match status" value="1"/>
</dbReference>
<dbReference type="PANTHER" id="PTHR42796:SF4">
    <property type="entry name" value="FUMARYLACETOACETATE HYDROLASE DOMAIN-CONTAINING PROTEIN 2A"/>
    <property type="match status" value="1"/>
</dbReference>
<reference evidence="5 6" key="1">
    <citation type="submission" date="2018-10" db="EMBL/GenBank/DDBJ databases">
        <authorList>
            <person name="Criscuolo A."/>
        </authorList>
    </citation>
    <scope>NUCLEOTIDE SEQUENCE [LARGE SCALE GENOMIC DNA]</scope>
    <source>
        <strain evidence="5">DnA1</strain>
    </source>
</reference>
<dbReference type="PANTHER" id="PTHR42796">
    <property type="entry name" value="FUMARYLACETOACETATE HYDROLASE DOMAIN-CONTAINING PROTEIN 2A-RELATED"/>
    <property type="match status" value="1"/>
</dbReference>
<comment type="similarity">
    <text evidence="2">Belongs to the FAH family.</text>
</comment>
<name>A0A3P4B4R1_9BURK</name>
<evidence type="ECO:0000256" key="3">
    <source>
        <dbReference type="ARBA" id="ARBA00022723"/>
    </source>
</evidence>
<sequence length="314" mass="33671">MPNLFKLCSYSVDESADVPGVIVEDIVYPLADVLRASNTDPGPLTAVQALANWAAVGARIRAWMKDGIEAAPGRPLAQMRLTAPLLYPRTIYCAGANYADHIIEMARASGDAVDADPRAALGQPWHFVRPSRSCVVGPDASIARPPGCAKLDWEVELAVVMGATARNVTAEQALESVAGYTISIDLSARDLSRRPQMAKGSPFHYDWLAHKGFEGSCPLGPWMVPVEEVDDPQRLSIKLAVNGRTMQDSNTSQMIFSVAEQIAHISMYTTLHPGDLVLTGTPAGVGNARGSFLQPGDELIASIERLGALRVSIK</sequence>
<comment type="cofactor">
    <cofactor evidence="1">
        <name>Mg(2+)</name>
        <dbReference type="ChEBI" id="CHEBI:18420"/>
    </cofactor>
</comment>
<evidence type="ECO:0000313" key="5">
    <source>
        <dbReference type="EMBL" id="VCU71042.1"/>
    </source>
</evidence>
<proteinExistence type="inferred from homology"/>
<dbReference type="OrthoDB" id="9805307at2"/>
<dbReference type="SUPFAM" id="SSF56529">
    <property type="entry name" value="FAH"/>
    <property type="match status" value="1"/>
</dbReference>
<dbReference type="Pfam" id="PF01557">
    <property type="entry name" value="FAA_hydrolase"/>
    <property type="match status" value="1"/>
</dbReference>
<keyword evidence="3" id="KW-0479">Metal-binding</keyword>
<dbReference type="EC" id="4.3.2.3" evidence="5"/>
<dbReference type="GO" id="GO:0046872">
    <property type="term" value="F:metal ion binding"/>
    <property type="evidence" value="ECO:0007669"/>
    <property type="project" value="UniProtKB-KW"/>
</dbReference>
<dbReference type="GO" id="GO:0050385">
    <property type="term" value="F:ureidoglycolate lyase activity"/>
    <property type="evidence" value="ECO:0007669"/>
    <property type="project" value="UniProtKB-EC"/>
</dbReference>
<keyword evidence="5" id="KW-0456">Lyase</keyword>
<protein>
    <submittedName>
        <fullName evidence="5">Ureidoglycolate lyase</fullName>
        <ecNumber evidence="5">4.3.2.3</ecNumber>
    </submittedName>
</protein>
<dbReference type="InterPro" id="IPR051121">
    <property type="entry name" value="FAH"/>
</dbReference>